<dbReference type="AlphaFoldDB" id="D6PJ00"/>
<organism evidence="1">
    <name type="scientific">uncultured organism MedDCM-OCT-S01-C7</name>
    <dbReference type="NCBI Taxonomy" id="743602"/>
    <lineage>
        <taxon>unclassified sequences</taxon>
        <taxon>environmental samples</taxon>
    </lineage>
</organism>
<reference evidence="1" key="1">
    <citation type="journal article" date="2010" name="ISME J.">
        <title>Metagenome of the Mediterranean deep chlorophyll maximum studied by direct and fosmid library 454 pyrosequencing.</title>
        <authorList>
            <person name="Ghai R."/>
            <person name="Martin-Cuadrado A.B."/>
            <person name="Molto A.G."/>
            <person name="Heredia I.G."/>
            <person name="Cabrera R."/>
            <person name="Martin J."/>
            <person name="Verdu M."/>
            <person name="Deschamps P."/>
            <person name="Moreira D."/>
            <person name="Lopez-Garcia P."/>
            <person name="Mira A."/>
            <person name="Rodriguez-Valera F."/>
        </authorList>
    </citation>
    <scope>NUCLEOTIDE SEQUENCE</scope>
</reference>
<dbReference type="EMBL" id="GU943085">
    <property type="protein sequence ID" value="ADD95701.1"/>
    <property type="molecule type" value="Genomic_DNA"/>
</dbReference>
<protein>
    <submittedName>
        <fullName evidence="1">Uncharacterized protein</fullName>
    </submittedName>
</protein>
<name>D6PJ00_9ZZZZ</name>
<sequence length="49" mass="5468">MSQKMCVDVVKSDSFKRALGINDTVVNDENAIVMQNLDEDPEVLLKMSP</sequence>
<proteinExistence type="predicted"/>
<evidence type="ECO:0000313" key="1">
    <source>
        <dbReference type="EMBL" id="ADD95701.1"/>
    </source>
</evidence>
<accession>D6PJ00</accession>